<keyword evidence="2" id="KW-0472">Membrane</keyword>
<protein>
    <recommendedName>
        <fullName evidence="6">Ig-like domain-containing protein</fullName>
    </recommendedName>
</protein>
<dbReference type="PROSITE" id="PS50835">
    <property type="entry name" value="IG_LIKE"/>
    <property type="match status" value="2"/>
</dbReference>
<dbReference type="PANTHER" id="PTHR11640">
    <property type="entry name" value="NEPHRIN"/>
    <property type="match status" value="1"/>
</dbReference>
<evidence type="ECO:0000256" key="4">
    <source>
        <dbReference type="ARBA" id="ARBA00023180"/>
    </source>
</evidence>
<keyword evidence="4" id="KW-0325">Glycoprotein</keyword>
<dbReference type="EnsemblMetazoa" id="XM_030993849">
    <property type="protein sequence ID" value="XP_030849709"/>
    <property type="gene ID" value="LOC115927683"/>
</dbReference>
<dbReference type="Pfam" id="PF08205">
    <property type="entry name" value="C2-set_2"/>
    <property type="match status" value="1"/>
</dbReference>
<reference evidence="7" key="2">
    <citation type="submission" date="2021-01" db="UniProtKB">
        <authorList>
            <consortium name="EnsemblMetazoa"/>
        </authorList>
    </citation>
    <scope>IDENTIFICATION</scope>
</reference>
<keyword evidence="3" id="KW-1015">Disulfide bond</keyword>
<keyword evidence="8" id="KW-1185">Reference proteome</keyword>
<organism evidence="7 8">
    <name type="scientific">Strongylocentrotus purpuratus</name>
    <name type="common">Purple sea urchin</name>
    <dbReference type="NCBI Taxonomy" id="7668"/>
    <lineage>
        <taxon>Eukaryota</taxon>
        <taxon>Metazoa</taxon>
        <taxon>Echinodermata</taxon>
        <taxon>Eleutherozoa</taxon>
        <taxon>Echinozoa</taxon>
        <taxon>Echinoidea</taxon>
        <taxon>Euechinoidea</taxon>
        <taxon>Echinacea</taxon>
        <taxon>Camarodonta</taxon>
        <taxon>Echinidea</taxon>
        <taxon>Strongylocentrotidae</taxon>
        <taxon>Strongylocentrotus</taxon>
    </lineage>
</organism>
<dbReference type="CDD" id="cd00096">
    <property type="entry name" value="Ig"/>
    <property type="match status" value="1"/>
</dbReference>
<comment type="subcellular location">
    <subcellularLocation>
        <location evidence="1">Membrane</location>
        <topology evidence="1">Single-pass type I membrane protein</topology>
    </subcellularLocation>
</comment>
<dbReference type="InterPro" id="IPR003598">
    <property type="entry name" value="Ig_sub2"/>
</dbReference>
<dbReference type="GeneID" id="115927683"/>
<proteinExistence type="predicted"/>
<dbReference type="InterPro" id="IPR051275">
    <property type="entry name" value="Cell_adhesion_signaling"/>
</dbReference>
<dbReference type="SUPFAM" id="SSF48726">
    <property type="entry name" value="Immunoglobulin"/>
    <property type="match status" value="1"/>
</dbReference>
<keyword evidence="5" id="KW-0393">Immunoglobulin domain</keyword>
<dbReference type="InterPro" id="IPR013162">
    <property type="entry name" value="CD80_C2-set"/>
</dbReference>
<evidence type="ECO:0000313" key="7">
    <source>
        <dbReference type="EnsemblMetazoa" id="XP_030849709"/>
    </source>
</evidence>
<dbReference type="InterPro" id="IPR036179">
    <property type="entry name" value="Ig-like_dom_sf"/>
</dbReference>
<dbReference type="InParanoid" id="A0A7M7PCF8"/>
<dbReference type="Proteomes" id="UP000007110">
    <property type="component" value="Unassembled WGS sequence"/>
</dbReference>
<accession>A0A7M7PCF8</accession>
<evidence type="ECO:0000256" key="3">
    <source>
        <dbReference type="ARBA" id="ARBA00023157"/>
    </source>
</evidence>
<dbReference type="AlphaFoldDB" id="A0A7M7PCF8"/>
<feature type="domain" description="Ig-like" evidence="6">
    <location>
        <begin position="9"/>
        <end position="108"/>
    </location>
</feature>
<dbReference type="KEGG" id="spu:115927683"/>
<evidence type="ECO:0000256" key="2">
    <source>
        <dbReference type="ARBA" id="ARBA00023136"/>
    </source>
</evidence>
<reference evidence="8" key="1">
    <citation type="submission" date="2015-02" db="EMBL/GenBank/DDBJ databases">
        <title>Genome sequencing for Strongylocentrotus purpuratus.</title>
        <authorList>
            <person name="Murali S."/>
            <person name="Liu Y."/>
            <person name="Vee V."/>
            <person name="English A."/>
            <person name="Wang M."/>
            <person name="Skinner E."/>
            <person name="Han Y."/>
            <person name="Muzny D.M."/>
            <person name="Worley K.C."/>
            <person name="Gibbs R.A."/>
        </authorList>
    </citation>
    <scope>NUCLEOTIDE SEQUENCE</scope>
</reference>
<sequence>MNYNLTVPPRGLFIHDLSQRFRLEDGSTLTTQDKERVRLSCSLANPTKPQSNLHWQTNGKEGVLHEQVTAREEGLYMSHVQLDLVIRRSDHEKEIVCSASQEGYPLLTRTGLIIDVQDNPTNVEIYRHTKGALTEHAINISIPCRADGYPPPSVYWAKDDATTSPGGGIETFESTPGKGSSTLFFRKLNRDHSGIYSCYADNGIPPSAKALTEIIVNPLMSVRLDTLGVPHDYYNGALPINDLIPARYPST</sequence>
<evidence type="ECO:0000256" key="1">
    <source>
        <dbReference type="ARBA" id="ARBA00004479"/>
    </source>
</evidence>
<name>A0A7M7PCF8_STRPU</name>
<dbReference type="SMART" id="SM00409">
    <property type="entry name" value="IG"/>
    <property type="match status" value="2"/>
</dbReference>
<dbReference type="Pfam" id="PF13927">
    <property type="entry name" value="Ig_3"/>
    <property type="match status" value="1"/>
</dbReference>
<dbReference type="RefSeq" id="XP_030849709.1">
    <property type="nucleotide sequence ID" value="XM_030993849.1"/>
</dbReference>
<evidence type="ECO:0000313" key="8">
    <source>
        <dbReference type="Proteomes" id="UP000007110"/>
    </source>
</evidence>
<evidence type="ECO:0000256" key="5">
    <source>
        <dbReference type="ARBA" id="ARBA00023319"/>
    </source>
</evidence>
<dbReference type="InterPro" id="IPR013783">
    <property type="entry name" value="Ig-like_fold"/>
</dbReference>
<dbReference type="InterPro" id="IPR003599">
    <property type="entry name" value="Ig_sub"/>
</dbReference>
<dbReference type="SMART" id="SM00408">
    <property type="entry name" value="IGc2"/>
    <property type="match status" value="1"/>
</dbReference>
<dbReference type="GO" id="GO:0016020">
    <property type="term" value="C:membrane"/>
    <property type="evidence" value="ECO:0007669"/>
    <property type="project" value="UniProtKB-SubCell"/>
</dbReference>
<dbReference type="Gene3D" id="2.60.40.10">
    <property type="entry name" value="Immunoglobulins"/>
    <property type="match status" value="2"/>
</dbReference>
<dbReference type="OrthoDB" id="10012075at2759"/>
<dbReference type="PANTHER" id="PTHR11640:SF31">
    <property type="entry name" value="IRREGULAR CHIASM C-ROUGHEST PROTEIN-RELATED"/>
    <property type="match status" value="1"/>
</dbReference>
<evidence type="ECO:0000259" key="6">
    <source>
        <dbReference type="PROSITE" id="PS50835"/>
    </source>
</evidence>
<dbReference type="InterPro" id="IPR007110">
    <property type="entry name" value="Ig-like_dom"/>
</dbReference>
<feature type="domain" description="Ig-like" evidence="6">
    <location>
        <begin position="120"/>
        <end position="212"/>
    </location>
</feature>